<evidence type="ECO:0000256" key="4">
    <source>
        <dbReference type="ARBA" id="ARBA00023098"/>
    </source>
</evidence>
<dbReference type="InterPro" id="IPR052351">
    <property type="entry name" value="Ornithine_N-alpha-AT"/>
</dbReference>
<evidence type="ECO:0000259" key="6">
    <source>
        <dbReference type="SMART" id="SM00563"/>
    </source>
</evidence>
<dbReference type="GO" id="GO:0016746">
    <property type="term" value="F:acyltransferase activity"/>
    <property type="evidence" value="ECO:0007669"/>
    <property type="project" value="UniProtKB-KW"/>
</dbReference>
<dbReference type="SUPFAM" id="SSF69593">
    <property type="entry name" value="Glycerol-3-phosphate (1)-acyltransferase"/>
    <property type="match status" value="1"/>
</dbReference>
<evidence type="ECO:0000313" key="8">
    <source>
        <dbReference type="Proteomes" id="UP000269883"/>
    </source>
</evidence>
<name>A0A2Z6B1T9_9BACT</name>
<dbReference type="SUPFAM" id="SSF55729">
    <property type="entry name" value="Acyl-CoA N-acyltransferases (Nat)"/>
    <property type="match status" value="1"/>
</dbReference>
<keyword evidence="5 7" id="KW-0012">Acyltransferase</keyword>
<keyword evidence="4" id="KW-0443">Lipid metabolism</keyword>
<dbReference type="Proteomes" id="UP000269883">
    <property type="component" value="Chromosome"/>
</dbReference>
<proteinExistence type="predicted"/>
<dbReference type="CDD" id="cd07986">
    <property type="entry name" value="LPLAT_ACT14924-like"/>
    <property type="match status" value="1"/>
</dbReference>
<dbReference type="Pfam" id="PF19576">
    <property type="entry name" value="Acyltransf_2"/>
    <property type="match status" value="1"/>
</dbReference>
<protein>
    <submittedName>
        <fullName evidence="7">Phospholipid/glycerol acyltransferase</fullName>
    </submittedName>
</protein>
<dbReference type="Gene3D" id="3.40.630.30">
    <property type="match status" value="1"/>
</dbReference>
<accession>A0A2Z6B1T9</accession>
<dbReference type="InterPro" id="IPR045746">
    <property type="entry name" value="ACT14924-like_Acyltransf_dom"/>
</dbReference>
<dbReference type="AlphaFoldDB" id="A0A2Z6B1T9"/>
<dbReference type="GO" id="GO:0006629">
    <property type="term" value="P:lipid metabolic process"/>
    <property type="evidence" value="ECO:0007669"/>
    <property type="project" value="UniProtKB-KW"/>
</dbReference>
<comment type="pathway">
    <text evidence="1">Lipid metabolism.</text>
</comment>
<evidence type="ECO:0000313" key="7">
    <source>
        <dbReference type="EMBL" id="BBD09487.1"/>
    </source>
</evidence>
<dbReference type="RefSeq" id="WP_126380476.1">
    <property type="nucleotide sequence ID" value="NZ_AP017378.1"/>
</dbReference>
<dbReference type="OrthoDB" id="1113830at2"/>
<sequence length="604" mass="67476">MPQAHVLESPFDLNLPLNRPLRAMVQPPLEKLLCLPTLKSLYSEISGRKNSDFLADVLNLLSIQVDVPETDLSNIPATGPAVVVANHPFGAIEGVILLQTLRRVRPDVKVMANHVLSMIPEMREHLISVDPFGSRKSSKRNIGPLKEAIRWARGGGLLAVFPAGEVSSLQLRKRTVTDPQWSPSIGRIIRITKAPVVPVHFDGHNGPLFHLLGMIHPRLRTMMLPREMLNKQRRTVCLDVGRMIPAQKIQHFENDEKLTDYLRLRTYLLKHKREQATGLTPPTNLEGTQPVAQSCGPALLAAEIESQPAQNVLLEQGDQMIICAQGRALPAVLPEIGRLRELNFRDVGEGTGLARDLDRFDDDYHHLVLWHKKDRRIVGAYRVGCVDSIVDSSGIKGLYTSTLFKYDHKFLDALGPCLEMGRAFISKEYRKSYNPLLLLWKGIARFVYRHKRYKTIFGPVSISNDYNPLSRHLMMHFLKGHQEGTKALLKTVRPLTPPKIKARVPGGFKPGSIAAICPDIEDLGTAVADIESDGKGVPVLLRQYLKLGGQVLTFNLDRDFGDAIDGLIVVDLTKTSEKTLARYMGKDEVSVFRAYHLRMATHAA</sequence>
<evidence type="ECO:0000256" key="2">
    <source>
        <dbReference type="ARBA" id="ARBA00022516"/>
    </source>
</evidence>
<feature type="domain" description="Phospholipid/glycerol acyltransferase" evidence="6">
    <location>
        <begin position="81"/>
        <end position="204"/>
    </location>
</feature>
<keyword evidence="8" id="KW-1185">Reference proteome</keyword>
<keyword evidence="3 7" id="KW-0808">Transferase</keyword>
<evidence type="ECO:0000256" key="1">
    <source>
        <dbReference type="ARBA" id="ARBA00005189"/>
    </source>
</evidence>
<dbReference type="SMART" id="SM00563">
    <property type="entry name" value="PlsC"/>
    <property type="match status" value="1"/>
</dbReference>
<dbReference type="InterPro" id="IPR016181">
    <property type="entry name" value="Acyl_CoA_acyltransferase"/>
</dbReference>
<evidence type="ECO:0000256" key="5">
    <source>
        <dbReference type="ARBA" id="ARBA00023315"/>
    </source>
</evidence>
<keyword evidence="2" id="KW-0444">Lipid biosynthesis</keyword>
<dbReference type="Pfam" id="PF13444">
    <property type="entry name" value="Acetyltransf_5"/>
    <property type="match status" value="1"/>
</dbReference>
<dbReference type="EMBL" id="AP017378">
    <property type="protein sequence ID" value="BBD09487.1"/>
    <property type="molecule type" value="Genomic_DNA"/>
</dbReference>
<dbReference type="PANTHER" id="PTHR37323">
    <property type="entry name" value="GCN5-RELATED N-ACETYLTRANSFERASE"/>
    <property type="match status" value="1"/>
</dbReference>
<evidence type="ECO:0000256" key="3">
    <source>
        <dbReference type="ARBA" id="ARBA00022679"/>
    </source>
</evidence>
<organism evidence="7 8">
    <name type="scientific">Desulfovibrio ferrophilus</name>
    <dbReference type="NCBI Taxonomy" id="241368"/>
    <lineage>
        <taxon>Bacteria</taxon>
        <taxon>Pseudomonadati</taxon>
        <taxon>Thermodesulfobacteriota</taxon>
        <taxon>Desulfovibrionia</taxon>
        <taxon>Desulfovibrionales</taxon>
        <taxon>Desulfovibrionaceae</taxon>
        <taxon>Desulfovibrio</taxon>
    </lineage>
</organism>
<reference evidence="7 8" key="1">
    <citation type="journal article" date="2018" name="Sci. Adv.">
        <title>Multi-heme cytochromes provide a pathway for survival in energy-limited environments.</title>
        <authorList>
            <person name="Deng X."/>
            <person name="Dohmae N."/>
            <person name="Nealson K.H."/>
            <person name="Hashimoto K."/>
            <person name="Okamoto A."/>
        </authorList>
    </citation>
    <scope>NUCLEOTIDE SEQUENCE [LARGE SCALE GENOMIC DNA]</scope>
    <source>
        <strain evidence="7 8">IS5</strain>
    </source>
</reference>
<dbReference type="InterPro" id="IPR002123">
    <property type="entry name" value="Plipid/glycerol_acylTrfase"/>
</dbReference>
<gene>
    <name evidence="7" type="ORF">DFE_2761</name>
</gene>
<dbReference type="PANTHER" id="PTHR37323:SF1">
    <property type="entry name" value="L-ORNITHINE N(ALPHA)-ACYLTRANSFERASE"/>
    <property type="match status" value="1"/>
</dbReference>
<dbReference type="KEGG" id="dfl:DFE_2761"/>